<evidence type="ECO:0000256" key="10">
    <source>
        <dbReference type="ARBA" id="ARBA00044770"/>
    </source>
</evidence>
<dbReference type="Proteomes" id="UP001165652">
    <property type="component" value="Unassembled WGS sequence"/>
</dbReference>
<evidence type="ECO:0000256" key="2">
    <source>
        <dbReference type="ARBA" id="ARBA00007090"/>
    </source>
</evidence>
<evidence type="ECO:0000256" key="9">
    <source>
        <dbReference type="ARBA" id="ARBA00023268"/>
    </source>
</evidence>
<evidence type="ECO:0000256" key="4">
    <source>
        <dbReference type="ARBA" id="ARBA00022645"/>
    </source>
</evidence>
<dbReference type="InterPro" id="IPR050396">
    <property type="entry name" value="Glycosyltr_51/Transpeptidase"/>
</dbReference>
<dbReference type="InterPro" id="IPR009647">
    <property type="entry name" value="PBP_C"/>
</dbReference>
<comment type="similarity">
    <text evidence="2">In the C-terminal section; belongs to the transpeptidase family.</text>
</comment>
<comment type="catalytic activity">
    <reaction evidence="11">
        <text>[GlcNAc-(1-&gt;4)-Mur2Ac(oyl-L-Ala-gamma-D-Glu-L-Lys-D-Ala-D-Ala)](n)-di-trans,octa-cis-undecaprenyl diphosphate + beta-D-GlcNAc-(1-&gt;4)-Mur2Ac(oyl-L-Ala-gamma-D-Glu-L-Lys-D-Ala-D-Ala)-di-trans,octa-cis-undecaprenyl diphosphate = [GlcNAc-(1-&gt;4)-Mur2Ac(oyl-L-Ala-gamma-D-Glu-L-Lys-D-Ala-D-Ala)](n+1)-di-trans,octa-cis-undecaprenyl diphosphate + di-trans,octa-cis-undecaprenyl diphosphate + H(+)</text>
        <dbReference type="Rhea" id="RHEA:23708"/>
        <dbReference type="Rhea" id="RHEA-COMP:9602"/>
        <dbReference type="Rhea" id="RHEA-COMP:9603"/>
        <dbReference type="ChEBI" id="CHEBI:15378"/>
        <dbReference type="ChEBI" id="CHEBI:58405"/>
        <dbReference type="ChEBI" id="CHEBI:60033"/>
        <dbReference type="ChEBI" id="CHEBI:78435"/>
        <dbReference type="EC" id="2.4.99.28"/>
    </reaction>
</comment>
<dbReference type="Pfam" id="PF00905">
    <property type="entry name" value="Transpeptidase"/>
    <property type="match status" value="1"/>
</dbReference>
<evidence type="ECO:0000256" key="6">
    <source>
        <dbReference type="ARBA" id="ARBA00022676"/>
    </source>
</evidence>
<dbReference type="EC" id="2.4.99.28" evidence="10"/>
<dbReference type="Gene3D" id="3.40.710.10">
    <property type="entry name" value="DD-peptidase/beta-lactamase superfamily"/>
    <property type="match status" value="1"/>
</dbReference>
<dbReference type="Gene3D" id="1.10.3810.10">
    <property type="entry name" value="Biosynthetic peptidoglycan transglycosylase-like"/>
    <property type="match status" value="1"/>
</dbReference>
<keyword evidence="8" id="KW-0378">Hydrolase</keyword>
<dbReference type="SUPFAM" id="SSF56601">
    <property type="entry name" value="beta-lactamase/transpeptidase-like"/>
    <property type="match status" value="1"/>
</dbReference>
<gene>
    <name evidence="16" type="primary">pbpC</name>
    <name evidence="16" type="ORF">PQJ73_29220</name>
</gene>
<reference evidence="16" key="2">
    <citation type="submission" date="2023-02" db="EMBL/GenBank/DDBJ databases">
        <authorList>
            <person name="Rayyan A."/>
            <person name="Meyer T."/>
            <person name="Kyndt J.A."/>
        </authorList>
    </citation>
    <scope>NUCLEOTIDE SEQUENCE</scope>
    <source>
        <strain evidence="16">DSM 9987</strain>
    </source>
</reference>
<dbReference type="InterPro" id="IPR001264">
    <property type="entry name" value="Glyco_trans_51"/>
</dbReference>
<feature type="domain" description="Glycosyl transferase family 51" evidence="14">
    <location>
        <begin position="51"/>
        <end position="218"/>
    </location>
</feature>
<evidence type="ECO:0000256" key="3">
    <source>
        <dbReference type="ARBA" id="ARBA00007739"/>
    </source>
</evidence>
<dbReference type="Pfam" id="PF00912">
    <property type="entry name" value="Transgly"/>
    <property type="match status" value="1"/>
</dbReference>
<feature type="region of interest" description="Disordered" evidence="12">
    <location>
        <begin position="193"/>
        <end position="212"/>
    </location>
</feature>
<protein>
    <recommendedName>
        <fullName evidence="10">peptidoglycan glycosyltransferase</fullName>
        <ecNumber evidence="10">2.4.99.28</ecNumber>
    </recommendedName>
</protein>
<keyword evidence="5" id="KW-0645">Protease</keyword>
<organism evidence="16 17">
    <name type="scientific">Rhodoplanes tepidamans</name>
    <name type="common">Rhodoplanes cryptolactis</name>
    <dbReference type="NCBI Taxonomy" id="200616"/>
    <lineage>
        <taxon>Bacteria</taxon>
        <taxon>Pseudomonadati</taxon>
        <taxon>Pseudomonadota</taxon>
        <taxon>Alphaproteobacteria</taxon>
        <taxon>Hyphomicrobiales</taxon>
        <taxon>Nitrobacteraceae</taxon>
        <taxon>Rhodoplanes</taxon>
    </lineage>
</organism>
<comment type="caution">
    <text evidence="16">The sequence shown here is derived from an EMBL/GenBank/DDBJ whole genome shotgun (WGS) entry which is preliminary data.</text>
</comment>
<dbReference type="InterPro" id="IPR011815">
    <property type="entry name" value="PBP_1c"/>
</dbReference>
<dbReference type="NCBIfam" id="TIGR02073">
    <property type="entry name" value="PBP_1c"/>
    <property type="match status" value="1"/>
</dbReference>
<dbReference type="SUPFAM" id="SSF53955">
    <property type="entry name" value="Lysozyme-like"/>
    <property type="match status" value="1"/>
</dbReference>
<comment type="similarity">
    <text evidence="3">In the N-terminal section; belongs to the glycosyltransferase 51 family.</text>
</comment>
<evidence type="ECO:0000256" key="12">
    <source>
        <dbReference type="SAM" id="MobiDB-lite"/>
    </source>
</evidence>
<keyword evidence="7" id="KW-0808">Transferase</keyword>
<evidence type="ECO:0000259" key="15">
    <source>
        <dbReference type="Pfam" id="PF06832"/>
    </source>
</evidence>
<evidence type="ECO:0000259" key="13">
    <source>
        <dbReference type="Pfam" id="PF00905"/>
    </source>
</evidence>
<keyword evidence="9" id="KW-0511">Multifunctional enzyme</keyword>
<dbReference type="InterPro" id="IPR001460">
    <property type="entry name" value="PCN-bd_Tpept"/>
</dbReference>
<sequence>MIAAVLVASALGAGALWVNSLGPPPLGKDLAWSTVVLDRDGRILRPYATPEGRWRLRAARQDVDPRFFELLLAYEDRRFRDHAGVDPRAFGRAALQLATNGRVVSGGSTLTMQVARLLEPRTERSLAAKLRQAVRAVQIERVLSKDEILGLYLSLAPYGGNLEGIRAASLAWFGKEPRRLTLGEAALLVALPQSPEARRPDRSPETARRARDRVLDRMAAAGVIEPGEIDRAKAEPVPTGRRPMPMLAPHTADRLAAEAPQKSLHRTTLEAPLQVAFEALAKDRAAALGPDLSVAVLAVEHATGEVLARVGSADWADARRAGQVDMTLAVRSPGSTLKPLIFGLGFEDGFLHPETLLDDRPVRYGAYAPENFDLTFQGTVTARKALQLSLNVPAVQVLDKIGPNRFAARIAQAGARLVLPPGEAPGLAMGLGGTGITLADLVRLYGGLARLGTTVPLAERLDEAGLVPPPEQTLRLLDPVAAWSVGNVLLGAPPPENAVGGRIAFKTGTSYGYRDAWAVGFDGRRTIGVWVGRPDGAPVPGMIGRGTAAPILFDAFARLGKPIAPLPPAPRGTLFASTGKLPLPLQRFRPGALPSAGSEPPLKIVFPPNGARLELAAEAGETAALAVKVAGGSGPVTVLMDGLPRATLRDRRTVTVTPDGPGFVRLTVTDSSGATDSVLVRVQ</sequence>
<dbReference type="InterPro" id="IPR036950">
    <property type="entry name" value="PBP_transglycosylase"/>
</dbReference>
<dbReference type="Pfam" id="PF06832">
    <property type="entry name" value="BiPBP_C"/>
    <property type="match status" value="1"/>
</dbReference>
<keyword evidence="4" id="KW-0121">Carboxypeptidase</keyword>
<proteinExistence type="inferred from homology"/>
<reference evidence="16" key="1">
    <citation type="journal article" date="2023" name="Microbiol Resour">
        <title>Genome Sequences of Rhodoplanes serenus and Two Thermotolerant Strains, Rhodoplanes tepidamans and 'Rhodoplanes cryptolactis,' Further Refine the Genus.</title>
        <authorList>
            <person name="Rayyan A.A."/>
            <person name="Kyndt J.A."/>
        </authorList>
    </citation>
    <scope>NUCLEOTIDE SEQUENCE</scope>
    <source>
        <strain evidence="16">DSM 9987</strain>
    </source>
</reference>
<keyword evidence="17" id="KW-1185">Reference proteome</keyword>
<evidence type="ECO:0000313" key="16">
    <source>
        <dbReference type="EMBL" id="MDC7789780.1"/>
    </source>
</evidence>
<feature type="compositionally biased region" description="Basic and acidic residues" evidence="12">
    <location>
        <begin position="196"/>
        <end position="212"/>
    </location>
</feature>
<feature type="domain" description="Penicillin-binding protein transpeptidase" evidence="13">
    <location>
        <begin position="295"/>
        <end position="514"/>
    </location>
</feature>
<evidence type="ECO:0000256" key="1">
    <source>
        <dbReference type="ARBA" id="ARBA00004752"/>
    </source>
</evidence>
<dbReference type="PANTHER" id="PTHR32282">
    <property type="entry name" value="BINDING PROTEIN TRANSPEPTIDASE, PUTATIVE-RELATED"/>
    <property type="match status" value="1"/>
</dbReference>
<evidence type="ECO:0000256" key="11">
    <source>
        <dbReference type="ARBA" id="ARBA00049902"/>
    </source>
</evidence>
<comment type="pathway">
    <text evidence="1">Cell wall biogenesis; peptidoglycan biosynthesis.</text>
</comment>
<evidence type="ECO:0000256" key="5">
    <source>
        <dbReference type="ARBA" id="ARBA00022670"/>
    </source>
</evidence>
<feature type="domain" description="Penicillin-binding C-terminal" evidence="15">
    <location>
        <begin position="597"/>
        <end position="680"/>
    </location>
</feature>
<dbReference type="PANTHER" id="PTHR32282:SF15">
    <property type="entry name" value="PENICILLIN-BINDING PROTEIN 1C"/>
    <property type="match status" value="1"/>
</dbReference>
<evidence type="ECO:0000256" key="8">
    <source>
        <dbReference type="ARBA" id="ARBA00022801"/>
    </source>
</evidence>
<name>A0ABT5JJ69_RHOTP</name>
<dbReference type="InterPro" id="IPR023346">
    <property type="entry name" value="Lysozyme-like_dom_sf"/>
</dbReference>
<evidence type="ECO:0000259" key="14">
    <source>
        <dbReference type="Pfam" id="PF00912"/>
    </source>
</evidence>
<evidence type="ECO:0000256" key="7">
    <source>
        <dbReference type="ARBA" id="ARBA00022679"/>
    </source>
</evidence>
<accession>A0ABT5JJ69</accession>
<dbReference type="InterPro" id="IPR012338">
    <property type="entry name" value="Beta-lactam/transpept-like"/>
</dbReference>
<evidence type="ECO:0000313" key="17">
    <source>
        <dbReference type="Proteomes" id="UP001165652"/>
    </source>
</evidence>
<dbReference type="EMBL" id="JAQQLI010000091">
    <property type="protein sequence ID" value="MDC7789780.1"/>
    <property type="molecule type" value="Genomic_DNA"/>
</dbReference>
<keyword evidence="6" id="KW-0328">Glycosyltransferase</keyword>